<dbReference type="AlphaFoldDB" id="A0A9W8E439"/>
<evidence type="ECO:0000256" key="1">
    <source>
        <dbReference type="SAM" id="MobiDB-lite"/>
    </source>
</evidence>
<protein>
    <submittedName>
        <fullName evidence="2">Uncharacterized protein</fullName>
    </submittedName>
</protein>
<name>A0A9W8E439_9FUNG</name>
<dbReference type="Proteomes" id="UP001150925">
    <property type="component" value="Unassembled WGS sequence"/>
</dbReference>
<proteinExistence type="predicted"/>
<dbReference type="OrthoDB" id="10356543at2759"/>
<feature type="compositionally biased region" description="Polar residues" evidence="1">
    <location>
        <begin position="67"/>
        <end position="77"/>
    </location>
</feature>
<feature type="compositionally biased region" description="Pro residues" evidence="1">
    <location>
        <begin position="24"/>
        <end position="37"/>
    </location>
</feature>
<evidence type="ECO:0000313" key="2">
    <source>
        <dbReference type="EMBL" id="KAJ1966889.1"/>
    </source>
</evidence>
<keyword evidence="3" id="KW-1185">Reference proteome</keyword>
<gene>
    <name evidence="2" type="ORF">IWQ62_002187</name>
</gene>
<feature type="region of interest" description="Disordered" evidence="1">
    <location>
        <begin position="1"/>
        <end position="162"/>
    </location>
</feature>
<feature type="compositionally biased region" description="Basic and acidic residues" evidence="1">
    <location>
        <begin position="1"/>
        <end position="20"/>
    </location>
</feature>
<comment type="caution">
    <text evidence="2">The sequence shown here is derived from an EMBL/GenBank/DDBJ whole genome shotgun (WGS) entry which is preliminary data.</text>
</comment>
<reference evidence="2" key="1">
    <citation type="submission" date="2022-07" db="EMBL/GenBank/DDBJ databases">
        <title>Phylogenomic reconstructions and comparative analyses of Kickxellomycotina fungi.</title>
        <authorList>
            <person name="Reynolds N.K."/>
            <person name="Stajich J.E."/>
            <person name="Barry K."/>
            <person name="Grigoriev I.V."/>
            <person name="Crous P."/>
            <person name="Smith M.E."/>
        </authorList>
    </citation>
    <scope>NUCLEOTIDE SEQUENCE</scope>
    <source>
        <strain evidence="2">RSA 1196</strain>
    </source>
</reference>
<feature type="region of interest" description="Disordered" evidence="1">
    <location>
        <begin position="884"/>
        <end position="917"/>
    </location>
</feature>
<organism evidence="2 3">
    <name type="scientific">Dispira parvispora</name>
    <dbReference type="NCBI Taxonomy" id="1520584"/>
    <lineage>
        <taxon>Eukaryota</taxon>
        <taxon>Fungi</taxon>
        <taxon>Fungi incertae sedis</taxon>
        <taxon>Zoopagomycota</taxon>
        <taxon>Kickxellomycotina</taxon>
        <taxon>Dimargaritomycetes</taxon>
        <taxon>Dimargaritales</taxon>
        <taxon>Dimargaritaceae</taxon>
        <taxon>Dispira</taxon>
    </lineage>
</organism>
<evidence type="ECO:0000313" key="3">
    <source>
        <dbReference type="Proteomes" id="UP001150925"/>
    </source>
</evidence>
<dbReference type="EMBL" id="JANBPY010000431">
    <property type="protein sequence ID" value="KAJ1966889.1"/>
    <property type="molecule type" value="Genomic_DNA"/>
</dbReference>
<sequence length="1058" mass="117456">MDDKDHDSDDFLLVERDSLRVRRPSPPVPLHDTPPPSLAQSKTFAVPKSLPFTPPSCPPVDRRLTRSIPQSTLGSSSARREEASDNQGPNPLSYSLPLVFTPPVPKAHSSGTRSRSGTLPFSRIPSSPSPLPREAVGEKRNSVSSFPPLLGGSSTNRYQFGGTGNQDLDFSSLVPEKSEDFTATLGASVLSYSADPTDEDSDNDDVLAPNGDKWQGAHYLPVSLRASQLPLLQAQANQYHSDTSDADAEDLQGSSDQRPWLRIIFAGAEGPASDRMAILNQFRRVWTQAIKGNSRRKTTALSSELEAKTESILGERATHFDRTDPQVLYEHLFAVPLPDHSGMSSVADQIPLATAPQPLAKVTLGCPPTPVVSSLVWTQPPRDDQTEQEMPSFFDSPMAQRLMGYFREQLVAYQLLTSEDTVVSPDEISWGILPVFTMVVYFLRDDDLDRYVLDLKSLVPFVPVLPLLYTEAANMVEAKQAVHEALAFNNLLDSLVQLPTVLDANLSGDDSKHIPSLLTCITPAELVQSDPAVVYRAMMNHTRVELVTDLSSRSSRSVVTTRGLSSVVTSGRMTPHPFAVTGLVGNRSSTPCDNFRWQQVKRSMGWIAKKLLWGILFLCLLNALIPKDDDGAERAVFDMPKWLGGLSFTQSSLSWVECATPSADDKISCMYDLNLRDNQGVPWLLPVAEYDDRFGAIQCHHLDAFIALQIGHVQRFSKPLPEEYPITQSEEQPLTVKRRWYQSSRLENEVGKDGITPGAATVCILRLEITFPVSLTTTSGQGDLSLLSVWFRGSSSQVAHSPLVLNPVDRTLGQSGAQAVPDDIYDHLETVKATDKGTQRKIHPGIGSHSLSKTASVIEMTELPPITASLGTARSEGLYKEKLTHRQTEKGMPATGDNQDQEKSKANDESSSAIAAESVQGNWSTFSEEAMERVTVWVNHTKAMVTLWLATAGKWWEAVQLTPVWLHSAGDHVRQWYRTMAAQLSPYVRKVVYRTREVTQIMEQGTRHFLERRRTTFIRKTNRFKANFYRVQHDTGKLWKSSCQWASRMWQNLRKKSQ</sequence>
<accession>A0A9W8E439</accession>